<evidence type="ECO:0000256" key="2">
    <source>
        <dbReference type="ARBA" id="ARBA00022763"/>
    </source>
</evidence>
<dbReference type="Proteomes" id="UP000034457">
    <property type="component" value="Unassembled WGS sequence"/>
</dbReference>
<evidence type="ECO:0000256" key="1">
    <source>
        <dbReference type="ARBA" id="ARBA00022723"/>
    </source>
</evidence>
<dbReference type="SUPFAM" id="SSF111304">
    <property type="entry name" value="Recombination protein RecR"/>
    <property type="match status" value="1"/>
</dbReference>
<evidence type="ECO:0000313" key="9">
    <source>
        <dbReference type="EMBL" id="KKP69414.1"/>
    </source>
</evidence>
<reference evidence="9 10" key="1">
    <citation type="journal article" date="2015" name="Nature">
        <title>rRNA introns, odd ribosomes, and small enigmatic genomes across a large radiation of phyla.</title>
        <authorList>
            <person name="Brown C.T."/>
            <person name="Hug L.A."/>
            <person name="Thomas B.C."/>
            <person name="Sharon I."/>
            <person name="Castelle C.J."/>
            <person name="Singh A."/>
            <person name="Wilkins M.J."/>
            <person name="Williams K.H."/>
            <person name="Banfield J.F."/>
        </authorList>
    </citation>
    <scope>NUCLEOTIDE SEQUENCE [LARGE SCALE GENOMIC DNA]</scope>
</reference>
<dbReference type="InterPro" id="IPR015967">
    <property type="entry name" value="Rcmb_RecR_Znf"/>
</dbReference>
<comment type="similarity">
    <text evidence="7">Belongs to the RecR family.</text>
</comment>
<evidence type="ECO:0000256" key="6">
    <source>
        <dbReference type="ARBA" id="ARBA00023204"/>
    </source>
</evidence>
<keyword evidence="4 7" id="KW-0862">Zinc</keyword>
<dbReference type="PANTHER" id="PTHR30446:SF0">
    <property type="entry name" value="RECOMBINATION PROTEIN RECR"/>
    <property type="match status" value="1"/>
</dbReference>
<comment type="function">
    <text evidence="7">May play a role in DNA repair. It seems to be involved in an RecBC-independent recombinational process of DNA repair. It may act with RecF and RecO.</text>
</comment>
<gene>
    <name evidence="7" type="primary">recR</name>
    <name evidence="9" type="ORF">UR68_C0052G0005</name>
</gene>
<name>A0A0G0BIU9_9BACT</name>
<evidence type="ECO:0000256" key="7">
    <source>
        <dbReference type="HAMAP-Rule" id="MF_00017"/>
    </source>
</evidence>
<dbReference type="PANTHER" id="PTHR30446">
    <property type="entry name" value="RECOMBINATION PROTEIN RECR"/>
    <property type="match status" value="1"/>
</dbReference>
<keyword evidence="3 7" id="KW-0863">Zinc-finger</keyword>
<dbReference type="Gene3D" id="3.40.1360.10">
    <property type="match status" value="1"/>
</dbReference>
<dbReference type="Pfam" id="PF02132">
    <property type="entry name" value="RecR_ZnF"/>
    <property type="match status" value="1"/>
</dbReference>
<comment type="caution">
    <text evidence="9">The sequence shown here is derived from an EMBL/GenBank/DDBJ whole genome shotgun (WGS) entry which is preliminary data.</text>
</comment>
<keyword evidence="2 7" id="KW-0227">DNA damage</keyword>
<sequence>MNSLPNSLKKISLFLERLPGIGEKTANRLAFYFLRLPDSDLKEFAESISTLKEKTKFCKECYNLTEDTLCPICMDQNRDKSLITVVETVLDLLSFETGNIYNGIYHVLHGKIDPMNHIGPDDIKISELISKLKAQNSKIKEIILATNPDMEGEATAMYIKEKIKDSTFAKASADKQNSNVKITRLAYGMPIGGNLEYADYMTLKKAIDGRNKF</sequence>
<dbReference type="NCBIfam" id="TIGR00615">
    <property type="entry name" value="recR"/>
    <property type="match status" value="1"/>
</dbReference>
<dbReference type="InterPro" id="IPR023627">
    <property type="entry name" value="Rcmb_RecR"/>
</dbReference>
<keyword evidence="5 7" id="KW-0233">DNA recombination</keyword>
<organism evidence="9 10">
    <name type="scientific">Candidatus Roizmanbacteria bacterium GW2011_GWA2_35_19</name>
    <dbReference type="NCBI Taxonomy" id="1618478"/>
    <lineage>
        <taxon>Bacteria</taxon>
        <taxon>Candidatus Roizmaniibacteriota</taxon>
    </lineage>
</organism>
<dbReference type="Gene3D" id="1.10.8.420">
    <property type="entry name" value="RecR Domain 1"/>
    <property type="match status" value="1"/>
</dbReference>
<feature type="domain" description="Toprim" evidence="8">
    <location>
        <begin position="81"/>
        <end position="190"/>
    </location>
</feature>
<keyword evidence="1 7" id="KW-0479">Metal-binding</keyword>
<evidence type="ECO:0000313" key="10">
    <source>
        <dbReference type="Proteomes" id="UP000034457"/>
    </source>
</evidence>
<dbReference type="InterPro" id="IPR000093">
    <property type="entry name" value="DNA_Rcmb_RecR"/>
</dbReference>
<evidence type="ECO:0000256" key="4">
    <source>
        <dbReference type="ARBA" id="ARBA00022833"/>
    </source>
</evidence>
<dbReference type="GO" id="GO:0006281">
    <property type="term" value="P:DNA repair"/>
    <property type="evidence" value="ECO:0007669"/>
    <property type="project" value="UniProtKB-UniRule"/>
</dbReference>
<dbReference type="HAMAP" id="MF_00017">
    <property type="entry name" value="RecR"/>
    <property type="match status" value="1"/>
</dbReference>
<dbReference type="InterPro" id="IPR034137">
    <property type="entry name" value="TOPRIM_RecR"/>
</dbReference>
<dbReference type="SMART" id="SM00493">
    <property type="entry name" value="TOPRIM"/>
    <property type="match status" value="1"/>
</dbReference>
<feature type="zinc finger region" description="C4-type" evidence="7">
    <location>
        <begin position="58"/>
        <end position="73"/>
    </location>
</feature>
<dbReference type="STRING" id="1618478.UR68_C0052G0005"/>
<dbReference type="EMBL" id="LBQC01000052">
    <property type="protein sequence ID" value="KKP69414.1"/>
    <property type="molecule type" value="Genomic_DNA"/>
</dbReference>
<evidence type="ECO:0000256" key="5">
    <source>
        <dbReference type="ARBA" id="ARBA00023172"/>
    </source>
</evidence>
<dbReference type="PROSITE" id="PS50880">
    <property type="entry name" value="TOPRIM"/>
    <property type="match status" value="1"/>
</dbReference>
<dbReference type="PROSITE" id="PS01300">
    <property type="entry name" value="RECR"/>
    <property type="match status" value="1"/>
</dbReference>
<dbReference type="GO" id="GO:0003677">
    <property type="term" value="F:DNA binding"/>
    <property type="evidence" value="ECO:0007669"/>
    <property type="project" value="UniProtKB-UniRule"/>
</dbReference>
<dbReference type="Pfam" id="PF13662">
    <property type="entry name" value="Toprim_4"/>
    <property type="match status" value="1"/>
</dbReference>
<dbReference type="AlphaFoldDB" id="A0A0G0BIU9"/>
<dbReference type="GO" id="GO:0006310">
    <property type="term" value="P:DNA recombination"/>
    <property type="evidence" value="ECO:0007669"/>
    <property type="project" value="UniProtKB-UniRule"/>
</dbReference>
<evidence type="ECO:0000256" key="3">
    <source>
        <dbReference type="ARBA" id="ARBA00022771"/>
    </source>
</evidence>
<keyword evidence="6 7" id="KW-0234">DNA repair</keyword>
<dbReference type="InterPro" id="IPR006171">
    <property type="entry name" value="TOPRIM_dom"/>
</dbReference>
<dbReference type="PATRIC" id="fig|1618478.3.peg.1238"/>
<evidence type="ECO:0000259" key="8">
    <source>
        <dbReference type="PROSITE" id="PS50880"/>
    </source>
</evidence>
<dbReference type="CDD" id="cd01025">
    <property type="entry name" value="TOPRIM_recR"/>
    <property type="match status" value="1"/>
</dbReference>
<proteinExistence type="inferred from homology"/>
<protein>
    <recommendedName>
        <fullName evidence="7">Recombination protein RecR</fullName>
    </recommendedName>
</protein>
<dbReference type="Pfam" id="PF21175">
    <property type="entry name" value="RecR_C"/>
    <property type="match status" value="1"/>
</dbReference>
<dbReference type="Gene3D" id="6.10.250.240">
    <property type="match status" value="1"/>
</dbReference>
<dbReference type="Pfam" id="PF21176">
    <property type="entry name" value="RecR_HhH"/>
    <property type="match status" value="1"/>
</dbReference>
<dbReference type="GO" id="GO:0008270">
    <property type="term" value="F:zinc ion binding"/>
    <property type="evidence" value="ECO:0007669"/>
    <property type="project" value="UniProtKB-KW"/>
</dbReference>
<accession>A0A0G0BIU9</accession>